<accession>A0A218VSP9</accession>
<dbReference type="AlphaFoldDB" id="A0A218VSP9"/>
<name>A0A218VSP9_PUNGR</name>
<dbReference type="Proteomes" id="UP000197138">
    <property type="component" value="Unassembled WGS sequence"/>
</dbReference>
<sequence>MSGSGQWAEAEPRDLGRWAIKAQAVGRVWTLDQATEPRDQLGQKSRHSQLGSHPRRWAV</sequence>
<evidence type="ECO:0000313" key="3">
    <source>
        <dbReference type="Proteomes" id="UP000197138"/>
    </source>
</evidence>
<reference evidence="3" key="1">
    <citation type="journal article" date="2017" name="Plant J.">
        <title>The pomegranate (Punica granatum L.) genome and the genomics of punicalagin biosynthesis.</title>
        <authorList>
            <person name="Qin G."/>
            <person name="Xu C."/>
            <person name="Ming R."/>
            <person name="Tang H."/>
            <person name="Guyot R."/>
            <person name="Kramer E.M."/>
            <person name="Hu Y."/>
            <person name="Yi X."/>
            <person name="Qi Y."/>
            <person name="Xu X."/>
            <person name="Gao Z."/>
            <person name="Pan H."/>
            <person name="Jian J."/>
            <person name="Tian Y."/>
            <person name="Yue Z."/>
            <person name="Xu Y."/>
        </authorList>
    </citation>
    <scope>NUCLEOTIDE SEQUENCE [LARGE SCALE GENOMIC DNA]</scope>
    <source>
        <strain evidence="3">cv. Dabenzi</strain>
    </source>
</reference>
<gene>
    <name evidence="2" type="ORF">CDL15_Pgr010628</name>
</gene>
<proteinExistence type="predicted"/>
<comment type="caution">
    <text evidence="2">The sequence shown here is derived from an EMBL/GenBank/DDBJ whole genome shotgun (WGS) entry which is preliminary data.</text>
</comment>
<organism evidence="2 3">
    <name type="scientific">Punica granatum</name>
    <name type="common">Pomegranate</name>
    <dbReference type="NCBI Taxonomy" id="22663"/>
    <lineage>
        <taxon>Eukaryota</taxon>
        <taxon>Viridiplantae</taxon>
        <taxon>Streptophyta</taxon>
        <taxon>Embryophyta</taxon>
        <taxon>Tracheophyta</taxon>
        <taxon>Spermatophyta</taxon>
        <taxon>Magnoliopsida</taxon>
        <taxon>eudicotyledons</taxon>
        <taxon>Gunneridae</taxon>
        <taxon>Pentapetalae</taxon>
        <taxon>rosids</taxon>
        <taxon>malvids</taxon>
        <taxon>Myrtales</taxon>
        <taxon>Lythraceae</taxon>
        <taxon>Punica</taxon>
    </lineage>
</organism>
<protein>
    <submittedName>
        <fullName evidence="2">Uncharacterized protein</fullName>
    </submittedName>
</protein>
<dbReference type="EMBL" id="MTKT01006106">
    <property type="protein sequence ID" value="OWM63228.1"/>
    <property type="molecule type" value="Genomic_DNA"/>
</dbReference>
<evidence type="ECO:0000256" key="1">
    <source>
        <dbReference type="SAM" id="MobiDB-lite"/>
    </source>
</evidence>
<feature type="region of interest" description="Disordered" evidence="1">
    <location>
        <begin position="31"/>
        <end position="59"/>
    </location>
</feature>
<evidence type="ECO:0000313" key="2">
    <source>
        <dbReference type="EMBL" id="OWM63228.1"/>
    </source>
</evidence>